<dbReference type="PANTHER" id="PTHR19353:SF19">
    <property type="entry name" value="DELTA(5) FATTY ACID DESATURASE C-RELATED"/>
    <property type="match status" value="1"/>
</dbReference>
<dbReference type="GO" id="GO:0042759">
    <property type="term" value="P:long-chain fatty acid biosynthetic process"/>
    <property type="evidence" value="ECO:0007669"/>
    <property type="project" value="UniProtKB-ARBA"/>
</dbReference>
<dbReference type="Pfam" id="PF00173">
    <property type="entry name" value="Cyt-b5"/>
    <property type="match status" value="1"/>
</dbReference>
<dbReference type="CDD" id="cd03506">
    <property type="entry name" value="Delta6-FADS-like"/>
    <property type="match status" value="1"/>
</dbReference>
<feature type="region of interest" description="Disordered" evidence="4">
    <location>
        <begin position="412"/>
        <end position="434"/>
    </location>
</feature>
<dbReference type="AlphaFoldDB" id="A0A7S4EL18"/>
<dbReference type="PANTHER" id="PTHR19353">
    <property type="entry name" value="FATTY ACID DESATURASE 2"/>
    <property type="match status" value="1"/>
</dbReference>
<dbReference type="GO" id="GO:0006636">
    <property type="term" value="P:unsaturated fatty acid biosynthetic process"/>
    <property type="evidence" value="ECO:0007669"/>
    <property type="project" value="UniProtKB-ARBA"/>
</dbReference>
<dbReference type="InterPro" id="IPR012171">
    <property type="entry name" value="Fatty_acid_desaturase"/>
</dbReference>
<dbReference type="EMBL" id="HBIX01017074">
    <property type="protein sequence ID" value="CAE0719556.1"/>
    <property type="molecule type" value="Transcribed_RNA"/>
</dbReference>
<dbReference type="PROSITE" id="PS50255">
    <property type="entry name" value="CYTOCHROME_B5_2"/>
    <property type="match status" value="1"/>
</dbReference>
<dbReference type="Gene3D" id="3.10.120.10">
    <property type="entry name" value="Cytochrome b5-like heme/steroid binding domain"/>
    <property type="match status" value="1"/>
</dbReference>
<evidence type="ECO:0000259" key="6">
    <source>
        <dbReference type="PROSITE" id="PS50255"/>
    </source>
</evidence>
<dbReference type="InterPro" id="IPR001199">
    <property type="entry name" value="Cyt_B5-like_heme/steroid-bd"/>
</dbReference>
<evidence type="ECO:0000256" key="1">
    <source>
        <dbReference type="ARBA" id="ARBA00022617"/>
    </source>
</evidence>
<dbReference type="GO" id="GO:0046872">
    <property type="term" value="F:metal ion binding"/>
    <property type="evidence" value="ECO:0007669"/>
    <property type="project" value="UniProtKB-KW"/>
</dbReference>
<keyword evidence="5" id="KW-1133">Transmembrane helix</keyword>
<sequence length="542" mass="61201">MKSMGASNSSTNEDVSFGIDCDSFQKDMKGDDFSSNNSSTVSISSSSSFSSEDNDGTKSSPASIHQYNIVDGKTKDLWWIHGHGYDLMNFVKDHPGGTEAILLGKGRDCTALVESYHAFSGERVWKVLKKHRFVEEEREEIDEFATVSATTVASTEERSGRVPDFFYEVLKKRVTKVLHSKGIDPVKDRGASRIRIVYYLAVLGSWLYAGYLHCSGSILGSFAFAVTGWLMGALGHDAGHFAASRWAAVNEYGVWAMSFICNPVMWQQQHTYGHHSFTNEFDRDPDLHHFDLLLRVHKNLKHEAKFRYQSSVFYVLFAYLFVVFGTCLWIPWGVLSEGTLYGIVDWHDKDRPTKFYGMLFHLISYIGIVLFVPIFVHESFAKAALASYVHVATLGVTFALFSQINHLNEPSLEADMDTREQKQNQVQGQRNAKRDPRLARSWGAAQVETANNFASQSLLWHVLSNGLNHQIEHHLFPGLNHGHLHHIAPVVKETCEEFGVLYKSYDTWTDLMSATLEWFDKLSVVDDDVTTDAPKIKTIKIS</sequence>
<dbReference type="GO" id="GO:0016020">
    <property type="term" value="C:membrane"/>
    <property type="evidence" value="ECO:0007669"/>
    <property type="project" value="TreeGrafter"/>
</dbReference>
<feature type="compositionally biased region" description="Low complexity" evidence="4">
    <location>
        <begin position="33"/>
        <end position="51"/>
    </location>
</feature>
<feature type="transmembrane region" description="Helical" evidence="5">
    <location>
        <begin position="355"/>
        <end position="376"/>
    </location>
</feature>
<reference evidence="7" key="1">
    <citation type="submission" date="2021-01" db="EMBL/GenBank/DDBJ databases">
        <authorList>
            <person name="Corre E."/>
            <person name="Pelletier E."/>
            <person name="Niang G."/>
            <person name="Scheremetjew M."/>
            <person name="Finn R."/>
            <person name="Kale V."/>
            <person name="Holt S."/>
            <person name="Cochrane G."/>
            <person name="Meng A."/>
            <person name="Brown T."/>
            <person name="Cohen L."/>
        </authorList>
    </citation>
    <scope>NUCLEOTIDE SEQUENCE</scope>
    <source>
        <strain evidence="7">10249 10 AB</strain>
    </source>
</reference>
<feature type="transmembrane region" description="Helical" evidence="5">
    <location>
        <begin position="218"/>
        <end position="235"/>
    </location>
</feature>
<evidence type="ECO:0000256" key="2">
    <source>
        <dbReference type="ARBA" id="ARBA00022723"/>
    </source>
</evidence>
<dbReference type="SUPFAM" id="SSF55856">
    <property type="entry name" value="Cytochrome b5-like heme/steroid binding domain"/>
    <property type="match status" value="1"/>
</dbReference>
<evidence type="ECO:0000256" key="5">
    <source>
        <dbReference type="SAM" id="Phobius"/>
    </source>
</evidence>
<keyword evidence="5" id="KW-0812">Transmembrane</keyword>
<feature type="transmembrane region" description="Helical" evidence="5">
    <location>
        <begin position="383"/>
        <end position="401"/>
    </location>
</feature>
<keyword evidence="2" id="KW-0479">Metal-binding</keyword>
<feature type="transmembrane region" description="Helical" evidence="5">
    <location>
        <begin position="196"/>
        <end position="212"/>
    </location>
</feature>
<feature type="domain" description="Cytochrome b5 heme-binding" evidence="6">
    <location>
        <begin position="80"/>
        <end position="137"/>
    </location>
</feature>
<proteinExistence type="predicted"/>
<dbReference type="Pfam" id="PF00487">
    <property type="entry name" value="FA_desaturase"/>
    <property type="match status" value="1"/>
</dbReference>
<dbReference type="InterPro" id="IPR005804">
    <property type="entry name" value="FA_desaturase_dom"/>
</dbReference>
<evidence type="ECO:0000256" key="3">
    <source>
        <dbReference type="ARBA" id="ARBA00023004"/>
    </source>
</evidence>
<gene>
    <name evidence="7" type="ORF">PAUS00366_LOCUS12310</name>
</gene>
<feature type="transmembrane region" description="Helical" evidence="5">
    <location>
        <begin position="311"/>
        <end position="335"/>
    </location>
</feature>
<feature type="region of interest" description="Disordered" evidence="4">
    <location>
        <begin position="30"/>
        <end position="63"/>
    </location>
</feature>
<dbReference type="PIRSF" id="PIRSF015921">
    <property type="entry name" value="FA_sphinglp_des"/>
    <property type="match status" value="1"/>
</dbReference>
<accession>A0A7S4EL18</accession>
<protein>
    <recommendedName>
        <fullName evidence="6">Cytochrome b5 heme-binding domain-containing protein</fullName>
    </recommendedName>
</protein>
<keyword evidence="5" id="KW-0472">Membrane</keyword>
<dbReference type="GO" id="GO:0020037">
    <property type="term" value="F:heme binding"/>
    <property type="evidence" value="ECO:0007669"/>
    <property type="project" value="InterPro"/>
</dbReference>
<keyword evidence="1" id="KW-0349">Heme</keyword>
<evidence type="ECO:0000313" key="7">
    <source>
        <dbReference type="EMBL" id="CAE0719556.1"/>
    </source>
</evidence>
<dbReference type="InterPro" id="IPR018506">
    <property type="entry name" value="Cyt_B5_heme-BS"/>
</dbReference>
<name>A0A7S4EL18_9STRA</name>
<dbReference type="InterPro" id="IPR036400">
    <property type="entry name" value="Cyt_B5-like_heme/steroid_sf"/>
</dbReference>
<dbReference type="PROSITE" id="PS00191">
    <property type="entry name" value="CYTOCHROME_B5_1"/>
    <property type="match status" value="1"/>
</dbReference>
<dbReference type="GO" id="GO:0016717">
    <property type="term" value="F:oxidoreductase activity, acting on paired donors, with oxidation of a pair of donors resulting in the reduction of molecular oxygen to two molecules of water"/>
    <property type="evidence" value="ECO:0007669"/>
    <property type="project" value="UniProtKB-ARBA"/>
</dbReference>
<evidence type="ECO:0000256" key="4">
    <source>
        <dbReference type="SAM" id="MobiDB-lite"/>
    </source>
</evidence>
<organism evidence="7">
    <name type="scientific">Pseudo-nitzschia australis</name>
    <dbReference type="NCBI Taxonomy" id="44445"/>
    <lineage>
        <taxon>Eukaryota</taxon>
        <taxon>Sar</taxon>
        <taxon>Stramenopiles</taxon>
        <taxon>Ochrophyta</taxon>
        <taxon>Bacillariophyta</taxon>
        <taxon>Bacillariophyceae</taxon>
        <taxon>Bacillariophycidae</taxon>
        <taxon>Bacillariales</taxon>
        <taxon>Bacillariaceae</taxon>
        <taxon>Pseudo-nitzschia</taxon>
    </lineage>
</organism>
<keyword evidence="3" id="KW-0408">Iron</keyword>